<dbReference type="Pfam" id="PF13843">
    <property type="entry name" value="DDE_Tnp_1_7"/>
    <property type="match status" value="1"/>
</dbReference>
<dbReference type="PANTHER" id="PTHR47272">
    <property type="entry name" value="DDE_TNP_1_7 DOMAIN-CONTAINING PROTEIN"/>
    <property type="match status" value="1"/>
</dbReference>
<evidence type="ECO:0000313" key="4">
    <source>
        <dbReference type="Proteomes" id="UP000261380"/>
    </source>
</evidence>
<dbReference type="GeneTree" id="ENSGT00940000166554"/>
<accession>A0A3B5LGD0</accession>
<sequence>PSDSSDDEYSDSSDEEWLPENTRNIGDTDDEGDADSQDAESQDDEGQDDEGQDADGGQHDEGAEENVHMVPAQRNVHKGHTCTQPQPIDFFRYLFPLDLIDVIVHNTNMYALQKGKENLAVTSEEMQIFLGINMVMGYIRYPRTRMYWSSEEGLRLGIIADAMSVNRYEQILRHLHFVDNYTHQPANTDRLFKLAPVLNTLQKTFLMAANPEEFQSIDEQIIPFKGQLSIKQYIPKKPKPWGVKVWVRAGSSGYMYKFEIYQGSAIRGQSSSLGMAGDVVMRLCDDIKHKNHKVFFDNFFCSIPLLEALKDLGIYGTGTCRTNRLKGASQKLKSEKQLKKEGRGACSVVSTNSNITVTRWLDSSVIHMASTCAGQSPEDTAQRWLKKEQAKISVQRPYSVALYNQHMGGVDLVDQCVAMYPHRRRNKRWYIRVFFHFLDVTVVNAWRLYLMSGLEKMNLLIFKASVARRPSGAPPPAKCRAVTKVPSEVRFSAGNHWPELTQVKNANRCHNAACTRKTKYICMQCHVALCPGCFANFHNIESDT</sequence>
<feature type="compositionally biased region" description="Acidic residues" evidence="1">
    <location>
        <begin position="1"/>
        <end position="18"/>
    </location>
</feature>
<feature type="compositionally biased region" description="Acidic residues" evidence="1">
    <location>
        <begin position="27"/>
        <end position="53"/>
    </location>
</feature>
<reference evidence="3" key="1">
    <citation type="submission" date="2025-08" db="UniProtKB">
        <authorList>
            <consortium name="Ensembl"/>
        </authorList>
    </citation>
    <scope>IDENTIFICATION</scope>
</reference>
<name>A0A3B5LGD0_9TELE</name>
<evidence type="ECO:0000259" key="2">
    <source>
        <dbReference type="Pfam" id="PF13843"/>
    </source>
</evidence>
<proteinExistence type="predicted"/>
<evidence type="ECO:0000256" key="1">
    <source>
        <dbReference type="SAM" id="MobiDB-lite"/>
    </source>
</evidence>
<evidence type="ECO:0000313" key="3">
    <source>
        <dbReference type="Ensembl" id="ENSXCOP00000011198.1"/>
    </source>
</evidence>
<dbReference type="Proteomes" id="UP000261380">
    <property type="component" value="Unplaced"/>
</dbReference>
<dbReference type="Ensembl" id="ENSXCOT00000011328.1">
    <property type="protein sequence ID" value="ENSXCOP00000011198.1"/>
    <property type="gene ID" value="ENSXCOG00000008471.1"/>
</dbReference>
<dbReference type="InterPro" id="IPR029526">
    <property type="entry name" value="PGBD"/>
</dbReference>
<feature type="domain" description="PiggyBac transposable element-derived protein" evidence="2">
    <location>
        <begin position="87"/>
        <end position="446"/>
    </location>
</feature>
<protein>
    <recommendedName>
        <fullName evidence="2">PiggyBac transposable element-derived protein domain-containing protein</fullName>
    </recommendedName>
</protein>
<dbReference type="AlphaFoldDB" id="A0A3B5LGD0"/>
<feature type="region of interest" description="Disordered" evidence="1">
    <location>
        <begin position="1"/>
        <end position="61"/>
    </location>
</feature>
<organism evidence="3 4">
    <name type="scientific">Xiphophorus couchianus</name>
    <name type="common">Monterrey platyfish</name>
    <dbReference type="NCBI Taxonomy" id="32473"/>
    <lineage>
        <taxon>Eukaryota</taxon>
        <taxon>Metazoa</taxon>
        <taxon>Chordata</taxon>
        <taxon>Craniata</taxon>
        <taxon>Vertebrata</taxon>
        <taxon>Euteleostomi</taxon>
        <taxon>Actinopterygii</taxon>
        <taxon>Neopterygii</taxon>
        <taxon>Teleostei</taxon>
        <taxon>Neoteleostei</taxon>
        <taxon>Acanthomorphata</taxon>
        <taxon>Ovalentaria</taxon>
        <taxon>Atherinomorphae</taxon>
        <taxon>Cyprinodontiformes</taxon>
        <taxon>Poeciliidae</taxon>
        <taxon>Poeciliinae</taxon>
        <taxon>Xiphophorus</taxon>
    </lineage>
</organism>
<dbReference type="PANTHER" id="PTHR47272:SF2">
    <property type="entry name" value="PIGGYBAC TRANSPOSABLE ELEMENT-DERIVED PROTEIN 3-LIKE"/>
    <property type="match status" value="1"/>
</dbReference>
<keyword evidence="4" id="KW-1185">Reference proteome</keyword>
<reference evidence="3" key="2">
    <citation type="submission" date="2025-09" db="UniProtKB">
        <authorList>
            <consortium name="Ensembl"/>
        </authorList>
    </citation>
    <scope>IDENTIFICATION</scope>
</reference>